<dbReference type="InterPro" id="IPR000082">
    <property type="entry name" value="SEA_dom"/>
</dbReference>
<dbReference type="PANTHER" id="PTHR37999">
    <property type="entry name" value="MUCIN-17"/>
    <property type="match status" value="1"/>
</dbReference>
<accession>V8NF73</accession>
<dbReference type="InterPro" id="IPR036364">
    <property type="entry name" value="SEA_dom_sf"/>
</dbReference>
<dbReference type="Gene3D" id="3.30.70.960">
    <property type="entry name" value="SEA domain"/>
    <property type="match status" value="1"/>
</dbReference>
<dbReference type="AlphaFoldDB" id="V8NF73"/>
<feature type="domain" description="SEA" evidence="2">
    <location>
        <begin position="80"/>
        <end position="158"/>
    </location>
</feature>
<dbReference type="PROSITE" id="PS50024">
    <property type="entry name" value="SEA"/>
    <property type="match status" value="1"/>
</dbReference>
<dbReference type="OrthoDB" id="7493297at2759"/>
<evidence type="ECO:0000313" key="4">
    <source>
        <dbReference type="Proteomes" id="UP000018936"/>
    </source>
</evidence>
<evidence type="ECO:0000259" key="2">
    <source>
        <dbReference type="PROSITE" id="PS50024"/>
    </source>
</evidence>
<name>V8NF73_OPHHA</name>
<organism evidence="3 4">
    <name type="scientific">Ophiophagus hannah</name>
    <name type="common">King cobra</name>
    <name type="synonym">Naja hannah</name>
    <dbReference type="NCBI Taxonomy" id="8665"/>
    <lineage>
        <taxon>Eukaryota</taxon>
        <taxon>Metazoa</taxon>
        <taxon>Chordata</taxon>
        <taxon>Craniata</taxon>
        <taxon>Vertebrata</taxon>
        <taxon>Euteleostomi</taxon>
        <taxon>Lepidosauria</taxon>
        <taxon>Squamata</taxon>
        <taxon>Bifurcata</taxon>
        <taxon>Unidentata</taxon>
        <taxon>Episquamata</taxon>
        <taxon>Toxicofera</taxon>
        <taxon>Serpentes</taxon>
        <taxon>Colubroidea</taxon>
        <taxon>Elapidae</taxon>
        <taxon>Elapinae</taxon>
        <taxon>Ophiophagus</taxon>
    </lineage>
</organism>
<dbReference type="Proteomes" id="UP000018936">
    <property type="component" value="Unassembled WGS sequence"/>
</dbReference>
<feature type="non-terminal residue" evidence="3">
    <location>
        <position position="1"/>
    </location>
</feature>
<reference evidence="3 4" key="1">
    <citation type="journal article" date="2013" name="Proc. Natl. Acad. Sci. U.S.A.">
        <title>The king cobra genome reveals dynamic gene evolution and adaptation in the snake venom system.</title>
        <authorList>
            <person name="Vonk F.J."/>
            <person name="Casewell N.R."/>
            <person name="Henkel C.V."/>
            <person name="Heimberg A.M."/>
            <person name="Jansen H.J."/>
            <person name="McCleary R.J."/>
            <person name="Kerkkamp H.M."/>
            <person name="Vos R.A."/>
            <person name="Guerreiro I."/>
            <person name="Calvete J.J."/>
            <person name="Wuster W."/>
            <person name="Woods A.E."/>
            <person name="Logan J.M."/>
            <person name="Harrison R.A."/>
            <person name="Castoe T.A."/>
            <person name="de Koning A.P."/>
            <person name="Pollock D.D."/>
            <person name="Yandell M."/>
            <person name="Calderon D."/>
            <person name="Renjifo C."/>
            <person name="Currier R.B."/>
            <person name="Salgado D."/>
            <person name="Pla D."/>
            <person name="Sanz L."/>
            <person name="Hyder A.S."/>
            <person name="Ribeiro J.M."/>
            <person name="Arntzen J.W."/>
            <person name="van den Thillart G.E."/>
            <person name="Boetzer M."/>
            <person name="Pirovano W."/>
            <person name="Dirks R.P."/>
            <person name="Spaink H.P."/>
            <person name="Duboule D."/>
            <person name="McGlinn E."/>
            <person name="Kini R.M."/>
            <person name="Richardson M.K."/>
        </authorList>
    </citation>
    <scope>NUCLEOTIDE SEQUENCE</scope>
    <source>
        <tissue evidence="3">Blood</tissue>
    </source>
</reference>
<evidence type="ECO:0000256" key="1">
    <source>
        <dbReference type="SAM" id="MobiDB-lite"/>
    </source>
</evidence>
<keyword evidence="4" id="KW-1185">Reference proteome</keyword>
<comment type="caution">
    <text evidence="3">The sequence shown here is derived from an EMBL/GenBank/DDBJ whole genome shotgun (WGS) entry which is preliminary data.</text>
</comment>
<protein>
    <recommendedName>
        <fullName evidence="2">SEA domain-containing protein</fullName>
    </recommendedName>
</protein>
<dbReference type="EMBL" id="AZIM01004544">
    <property type="protein sequence ID" value="ETE60601.1"/>
    <property type="molecule type" value="Genomic_DNA"/>
</dbReference>
<dbReference type="Pfam" id="PF01390">
    <property type="entry name" value="SEA"/>
    <property type="match status" value="1"/>
</dbReference>
<sequence length="158" mass="17858">MVVSDGTVASDFTTSWSGTNSPSSQGNTIMNDPSKNTPSTEICLNGGIYDGIKCICNEDLFYGPKCEFLVDVIPVTELYVTITVKAQVKITNREYKKSLEDSSSNYFQEIQAQFKKQMKDVYSAVPGYCEMEILRMSHYVFQETSEEEEMALQEKHQQ</sequence>
<evidence type="ECO:0000313" key="3">
    <source>
        <dbReference type="EMBL" id="ETE60601.1"/>
    </source>
</evidence>
<gene>
    <name evidence="3" type="ORF">L345_13655</name>
</gene>
<dbReference type="PANTHER" id="PTHR37999:SF2">
    <property type="entry name" value="MUCIN-17"/>
    <property type="match status" value="1"/>
</dbReference>
<dbReference type="SUPFAM" id="SSF82671">
    <property type="entry name" value="SEA domain"/>
    <property type="match status" value="1"/>
</dbReference>
<dbReference type="InterPro" id="IPR053311">
    <property type="entry name" value="Mucosal_Integrity_Assoc"/>
</dbReference>
<proteinExistence type="predicted"/>
<feature type="compositionally biased region" description="Polar residues" evidence="1">
    <location>
        <begin position="10"/>
        <end position="33"/>
    </location>
</feature>
<feature type="region of interest" description="Disordered" evidence="1">
    <location>
        <begin position="1"/>
        <end position="33"/>
    </location>
</feature>